<dbReference type="GeneID" id="19463095"/>
<sequence length="93" mass="9750">MYCVSTFEKTAGGGADSSAERVSHASRDGGKVSDSSGRFSARFTSTWRQCPHPMKRVVLGLRPEAVVKGVVVCGSPGKHAQRNGSPDSRVAAS</sequence>
<dbReference type="Proteomes" id="UP000016922">
    <property type="component" value="Unassembled WGS sequence"/>
</dbReference>
<dbReference type="KEGG" id="glz:GLAREA_04040"/>
<dbReference type="EMBL" id="KE145363">
    <property type="protein sequence ID" value="EPE31073.1"/>
    <property type="molecule type" value="Genomic_DNA"/>
</dbReference>
<gene>
    <name evidence="2" type="ORF">GLAREA_04040</name>
</gene>
<protein>
    <submittedName>
        <fullName evidence="2">Uncharacterized protein</fullName>
    </submittedName>
</protein>
<feature type="compositionally biased region" description="Basic and acidic residues" evidence="1">
    <location>
        <begin position="18"/>
        <end position="31"/>
    </location>
</feature>
<organism evidence="2 3">
    <name type="scientific">Glarea lozoyensis (strain ATCC 20868 / MF5171)</name>
    <dbReference type="NCBI Taxonomy" id="1116229"/>
    <lineage>
        <taxon>Eukaryota</taxon>
        <taxon>Fungi</taxon>
        <taxon>Dikarya</taxon>
        <taxon>Ascomycota</taxon>
        <taxon>Pezizomycotina</taxon>
        <taxon>Leotiomycetes</taxon>
        <taxon>Helotiales</taxon>
        <taxon>Helotiaceae</taxon>
        <taxon>Glarea</taxon>
    </lineage>
</organism>
<proteinExistence type="predicted"/>
<keyword evidence="3" id="KW-1185">Reference proteome</keyword>
<dbReference type="AlphaFoldDB" id="S3DXH7"/>
<dbReference type="RefSeq" id="XP_008082484.1">
    <property type="nucleotide sequence ID" value="XM_008084293.1"/>
</dbReference>
<dbReference type="HOGENOM" id="CLU_2399873_0_0_1"/>
<evidence type="ECO:0000313" key="2">
    <source>
        <dbReference type="EMBL" id="EPE31073.1"/>
    </source>
</evidence>
<evidence type="ECO:0000256" key="1">
    <source>
        <dbReference type="SAM" id="MobiDB-lite"/>
    </source>
</evidence>
<accession>S3DXH7</accession>
<name>S3DXH7_GLAL2</name>
<reference evidence="2 3" key="1">
    <citation type="journal article" date="2013" name="BMC Genomics">
        <title>Genomics-driven discovery of the pneumocandin biosynthetic gene cluster in the fungus Glarea lozoyensis.</title>
        <authorList>
            <person name="Chen L."/>
            <person name="Yue Q."/>
            <person name="Zhang X."/>
            <person name="Xiang M."/>
            <person name="Wang C."/>
            <person name="Li S."/>
            <person name="Che Y."/>
            <person name="Ortiz-Lopez F.J."/>
            <person name="Bills G.F."/>
            <person name="Liu X."/>
            <person name="An Z."/>
        </authorList>
    </citation>
    <scope>NUCLEOTIDE SEQUENCE [LARGE SCALE GENOMIC DNA]</scope>
    <source>
        <strain evidence="3">ATCC 20868 / MF5171</strain>
    </source>
</reference>
<feature type="region of interest" description="Disordered" evidence="1">
    <location>
        <begin position="1"/>
        <end position="38"/>
    </location>
</feature>
<evidence type="ECO:0000313" key="3">
    <source>
        <dbReference type="Proteomes" id="UP000016922"/>
    </source>
</evidence>